<dbReference type="EMBL" id="LN902843">
    <property type="protein sequence ID" value="CDI96824.1"/>
    <property type="molecule type" value="Genomic_DNA"/>
</dbReference>
<keyword evidence="2" id="KW-1185">Reference proteome</keyword>
<evidence type="ECO:0000313" key="1">
    <source>
        <dbReference type="EMBL" id="CDI96824.1"/>
    </source>
</evidence>
<gene>
    <name evidence="1" type="ORF">EmuJ_000055200</name>
</gene>
<reference evidence="1" key="2">
    <citation type="submission" date="2015-11" db="EMBL/GenBank/DDBJ databases">
        <authorList>
            <person name="Zhang Y."/>
            <person name="Guo Z."/>
        </authorList>
    </citation>
    <scope>NUCLEOTIDE SEQUENCE</scope>
</reference>
<name>A0A087VXF5_ECHMU</name>
<sequence>MSMSQPAIDHAGAIAVSFAQRITILMYKYRKELGHLGLRHCTLTGSAGLRTLPVASIPFVCRQNIFCRGLPSFIFGEVLRKNFQNKVPKNMFSAKMIAIIAALSVRILCLVESRKMTGILEQ</sequence>
<proteinExistence type="predicted"/>
<reference evidence="1" key="1">
    <citation type="journal article" date="2013" name="Nature">
        <title>The genomes of four tapeworm species reveal adaptations to parasitism.</title>
        <authorList>
            <person name="Tsai I.J."/>
            <person name="Zarowiecki M."/>
            <person name="Holroyd N."/>
            <person name="Garciarrubio A."/>
            <person name="Sanchez-Flores A."/>
            <person name="Brooks K.L."/>
            <person name="Tracey A."/>
            <person name="Bobes R.J."/>
            <person name="Fragoso G."/>
            <person name="Sciutto E."/>
            <person name="Aslett M."/>
            <person name="Beasley H."/>
            <person name="Bennett H.M."/>
            <person name="Cai J."/>
            <person name="Camicia F."/>
            <person name="Clark R."/>
            <person name="Cucher M."/>
            <person name="De Silva N."/>
            <person name="Day T.A."/>
            <person name="Deplazes P."/>
            <person name="Estrada K."/>
            <person name="Fernandez C."/>
            <person name="Holland P.W."/>
            <person name="Hou J."/>
            <person name="Hu S."/>
            <person name="Huckvale T."/>
            <person name="Hung S.S."/>
            <person name="Kamenetzky L."/>
            <person name="Keane J.A."/>
            <person name="Kiss F."/>
            <person name="Koziol U."/>
            <person name="Lambert O."/>
            <person name="Liu K."/>
            <person name="Luo X."/>
            <person name="Luo Y."/>
            <person name="Macchiaroli N."/>
            <person name="Nichol S."/>
            <person name="Paps J."/>
            <person name="Parkinson J."/>
            <person name="Pouchkina-Stantcheva N."/>
            <person name="Riddiford N."/>
            <person name="Rosenzvit M."/>
            <person name="Salinas G."/>
            <person name="Wasmuth J.D."/>
            <person name="Zamanian M."/>
            <person name="Zheng Y."/>
            <person name="Cai X."/>
            <person name="Soberon X."/>
            <person name="Olson P.D."/>
            <person name="Laclette J.P."/>
            <person name="Brehm K."/>
            <person name="Berriman M."/>
            <person name="Garciarrubio A."/>
            <person name="Bobes R.J."/>
            <person name="Fragoso G."/>
            <person name="Sanchez-Flores A."/>
            <person name="Estrada K."/>
            <person name="Cevallos M.A."/>
            <person name="Morett E."/>
            <person name="Gonzalez V."/>
            <person name="Portillo T."/>
            <person name="Ochoa-Leyva A."/>
            <person name="Jose M.V."/>
            <person name="Sciutto E."/>
            <person name="Landa A."/>
            <person name="Jimenez L."/>
            <person name="Valdes V."/>
            <person name="Carrero J.C."/>
            <person name="Larralde C."/>
            <person name="Morales-Montor J."/>
            <person name="Limon-Lason J."/>
            <person name="Soberon X."/>
            <person name="Laclette J.P."/>
        </authorList>
    </citation>
    <scope>NUCLEOTIDE SEQUENCE [LARGE SCALE GENOMIC DNA]</scope>
</reference>
<dbReference type="Proteomes" id="UP000017246">
    <property type="component" value="Unassembled WGS sequence"/>
</dbReference>
<organism evidence="1 2">
    <name type="scientific">Echinococcus multilocularis</name>
    <name type="common">Fox tapeworm</name>
    <dbReference type="NCBI Taxonomy" id="6211"/>
    <lineage>
        <taxon>Eukaryota</taxon>
        <taxon>Metazoa</taxon>
        <taxon>Spiralia</taxon>
        <taxon>Lophotrochozoa</taxon>
        <taxon>Platyhelminthes</taxon>
        <taxon>Cestoda</taxon>
        <taxon>Eucestoda</taxon>
        <taxon>Cyclophyllidea</taxon>
        <taxon>Taeniidae</taxon>
        <taxon>Echinococcus</taxon>
    </lineage>
</organism>
<accession>A0A087VXF5</accession>
<evidence type="ECO:0000313" key="2">
    <source>
        <dbReference type="Proteomes" id="UP000017246"/>
    </source>
</evidence>
<protein>
    <submittedName>
        <fullName evidence="1">Hypothetical transcript</fullName>
    </submittedName>
</protein>
<dbReference type="AlphaFoldDB" id="A0A087VXF5"/>